<keyword evidence="1" id="KW-0805">Transcription regulation</keyword>
<dbReference type="SUPFAM" id="SSF48508">
    <property type="entry name" value="Nuclear receptor ligand-binding domain"/>
    <property type="match status" value="1"/>
</dbReference>
<dbReference type="GO" id="GO:0003700">
    <property type="term" value="F:DNA-binding transcription factor activity"/>
    <property type="evidence" value="ECO:0007669"/>
    <property type="project" value="TreeGrafter"/>
</dbReference>
<dbReference type="PROSITE" id="PS51843">
    <property type="entry name" value="NR_LBD"/>
    <property type="match status" value="1"/>
</dbReference>
<dbReference type="Pfam" id="PF00104">
    <property type="entry name" value="Hormone_recep"/>
    <property type="match status" value="1"/>
</dbReference>
<sequence>QKPRSDNNITLLDEIQNSTSSSGPIEIAHSTHKSVTISGNSVIEAVRRGHSLMNAIRRASELSIRSNVTDDNEIVVDGMVIIPTTYTLLNQTTRILVSSMFEFASTSFEEFKTLGQDDQWKLVRNFHAYISVLDCEYRMMSLLPEQETMCLVSYSTYIDHDTFSRLLSDIPSQKSRGEAERFLAAFLEGDVQSMRAKMRKWKPVEDEYMALVGLSFWSLEKITVSDEVHRIAEKYRDALFQELGRLYTQMMGLDEYAHRIGEAVMFLTSVQNAFLEMRSKLGVMKLLDVIGE</sequence>
<keyword evidence="6" id="KW-1185">Reference proteome</keyword>
<protein>
    <recommendedName>
        <fullName evidence="4">NR LBD domain-containing protein</fullName>
    </recommendedName>
</protein>
<feature type="domain" description="NR LBD" evidence="4">
    <location>
        <begin position="38"/>
        <end position="292"/>
    </location>
</feature>
<dbReference type="EMBL" id="BTSX01000004">
    <property type="protein sequence ID" value="GMS93588.1"/>
    <property type="molecule type" value="Genomic_DNA"/>
</dbReference>
<dbReference type="Proteomes" id="UP001432027">
    <property type="component" value="Unassembled WGS sequence"/>
</dbReference>
<evidence type="ECO:0000313" key="5">
    <source>
        <dbReference type="EMBL" id="GMS93588.1"/>
    </source>
</evidence>
<dbReference type="Gene3D" id="1.10.565.10">
    <property type="entry name" value="Retinoid X Receptor"/>
    <property type="match status" value="1"/>
</dbReference>
<evidence type="ECO:0000259" key="4">
    <source>
        <dbReference type="PROSITE" id="PS51843"/>
    </source>
</evidence>
<proteinExistence type="predicted"/>
<name>A0AAV5TH14_9BILA</name>
<evidence type="ECO:0000256" key="3">
    <source>
        <dbReference type="ARBA" id="ARBA00023170"/>
    </source>
</evidence>
<reference evidence="5" key="1">
    <citation type="submission" date="2023-10" db="EMBL/GenBank/DDBJ databases">
        <title>Genome assembly of Pristionchus species.</title>
        <authorList>
            <person name="Yoshida K."/>
            <person name="Sommer R.J."/>
        </authorList>
    </citation>
    <scope>NUCLEOTIDE SEQUENCE</scope>
    <source>
        <strain evidence="5">RS0144</strain>
    </source>
</reference>
<evidence type="ECO:0000256" key="1">
    <source>
        <dbReference type="ARBA" id="ARBA00023015"/>
    </source>
</evidence>
<dbReference type="SMART" id="SM00430">
    <property type="entry name" value="HOLI"/>
    <property type="match status" value="1"/>
</dbReference>
<organism evidence="5 6">
    <name type="scientific">Pristionchus entomophagus</name>
    <dbReference type="NCBI Taxonomy" id="358040"/>
    <lineage>
        <taxon>Eukaryota</taxon>
        <taxon>Metazoa</taxon>
        <taxon>Ecdysozoa</taxon>
        <taxon>Nematoda</taxon>
        <taxon>Chromadorea</taxon>
        <taxon>Rhabditida</taxon>
        <taxon>Rhabditina</taxon>
        <taxon>Diplogasteromorpha</taxon>
        <taxon>Diplogasteroidea</taxon>
        <taxon>Neodiplogasteridae</taxon>
        <taxon>Pristionchus</taxon>
    </lineage>
</organism>
<dbReference type="GO" id="GO:0005634">
    <property type="term" value="C:nucleus"/>
    <property type="evidence" value="ECO:0007669"/>
    <property type="project" value="TreeGrafter"/>
</dbReference>
<keyword evidence="3" id="KW-0675">Receptor</keyword>
<dbReference type="AlphaFoldDB" id="A0AAV5TH14"/>
<gene>
    <name evidence="5" type="ORF">PENTCL1PPCAC_15763</name>
</gene>
<feature type="non-terminal residue" evidence="5">
    <location>
        <position position="1"/>
    </location>
</feature>
<dbReference type="InterPro" id="IPR035500">
    <property type="entry name" value="NHR-like_dom_sf"/>
</dbReference>
<dbReference type="PANTHER" id="PTHR46011">
    <property type="entry name" value="NUCLEAR HORMONE RECEPTOR FAMILY MEMBER NHR-86-RELATED"/>
    <property type="match status" value="1"/>
</dbReference>
<feature type="non-terminal residue" evidence="5">
    <location>
        <position position="292"/>
    </location>
</feature>
<accession>A0AAV5TH14</accession>
<comment type="caution">
    <text evidence="5">The sequence shown here is derived from an EMBL/GenBank/DDBJ whole genome shotgun (WGS) entry which is preliminary data.</text>
</comment>
<keyword evidence="2" id="KW-0804">Transcription</keyword>
<dbReference type="InterPro" id="IPR000536">
    <property type="entry name" value="Nucl_hrmn_rcpt_lig-bd"/>
</dbReference>
<evidence type="ECO:0000313" key="6">
    <source>
        <dbReference type="Proteomes" id="UP001432027"/>
    </source>
</evidence>
<dbReference type="PANTHER" id="PTHR46011:SF6">
    <property type="entry name" value="HIGH ZINC ACTIVATED NUCLEAR RECEPTOR PROTEIN"/>
    <property type="match status" value="1"/>
</dbReference>
<evidence type="ECO:0000256" key="2">
    <source>
        <dbReference type="ARBA" id="ARBA00023163"/>
    </source>
</evidence>